<dbReference type="AlphaFoldDB" id="A0A3M6U732"/>
<proteinExistence type="predicted"/>
<protein>
    <submittedName>
        <fullName evidence="1">Uncharacterized protein</fullName>
    </submittedName>
</protein>
<reference evidence="1 2" key="1">
    <citation type="journal article" date="2018" name="Sci. Rep.">
        <title>Comparative analysis of the Pocillopora damicornis genome highlights role of immune system in coral evolution.</title>
        <authorList>
            <person name="Cunning R."/>
            <person name="Bay R.A."/>
            <person name="Gillette P."/>
            <person name="Baker A.C."/>
            <person name="Traylor-Knowles N."/>
        </authorList>
    </citation>
    <scope>NUCLEOTIDE SEQUENCE [LARGE SCALE GENOMIC DNA]</scope>
    <source>
        <strain evidence="1">RSMAS</strain>
        <tissue evidence="1">Whole animal</tissue>
    </source>
</reference>
<keyword evidence="2" id="KW-1185">Reference proteome</keyword>
<name>A0A3M6U732_POCDA</name>
<evidence type="ECO:0000313" key="2">
    <source>
        <dbReference type="Proteomes" id="UP000275408"/>
    </source>
</evidence>
<accession>A0A3M6U732</accession>
<dbReference type="Proteomes" id="UP000275408">
    <property type="component" value="Unassembled WGS sequence"/>
</dbReference>
<sequence>MGFGYILSHDVVLTFGDTFSPFPIFRLDNIGTGISFTGHNAGFEVRYPRGFICVPTNCSLVRHDVGKECQMKIFTLSIFA</sequence>
<organism evidence="1 2">
    <name type="scientific">Pocillopora damicornis</name>
    <name type="common">Cauliflower coral</name>
    <name type="synonym">Millepora damicornis</name>
    <dbReference type="NCBI Taxonomy" id="46731"/>
    <lineage>
        <taxon>Eukaryota</taxon>
        <taxon>Metazoa</taxon>
        <taxon>Cnidaria</taxon>
        <taxon>Anthozoa</taxon>
        <taxon>Hexacorallia</taxon>
        <taxon>Scleractinia</taxon>
        <taxon>Astrocoeniina</taxon>
        <taxon>Pocilloporidae</taxon>
        <taxon>Pocillopora</taxon>
    </lineage>
</organism>
<comment type="caution">
    <text evidence="1">The sequence shown here is derived from an EMBL/GenBank/DDBJ whole genome shotgun (WGS) entry which is preliminary data.</text>
</comment>
<dbReference type="OrthoDB" id="10071348at2759"/>
<evidence type="ECO:0000313" key="1">
    <source>
        <dbReference type="EMBL" id="RMX49465.1"/>
    </source>
</evidence>
<gene>
    <name evidence="1" type="ORF">pdam_00017649</name>
</gene>
<dbReference type="EMBL" id="RCHS01002138">
    <property type="protein sequence ID" value="RMX49465.1"/>
    <property type="molecule type" value="Genomic_DNA"/>
</dbReference>